<comment type="similarity">
    <text evidence="4">Belongs to the ABC transporter superfamily. Macrolide exporter (TC 3.A.1.122) family.</text>
</comment>
<dbReference type="CDD" id="cd03255">
    <property type="entry name" value="ABC_MJ0796_LolCDE_FtsE"/>
    <property type="match status" value="1"/>
</dbReference>
<dbReference type="GO" id="GO:0005524">
    <property type="term" value="F:ATP binding"/>
    <property type="evidence" value="ECO:0007669"/>
    <property type="project" value="UniProtKB-KW"/>
</dbReference>
<evidence type="ECO:0000313" key="6">
    <source>
        <dbReference type="EMBL" id="VTR90814.1"/>
    </source>
</evidence>
<name>A0A6P2CSY0_9BACT</name>
<dbReference type="InterPro" id="IPR003593">
    <property type="entry name" value="AAA+_ATPase"/>
</dbReference>
<evidence type="ECO:0000256" key="2">
    <source>
        <dbReference type="ARBA" id="ARBA00022741"/>
    </source>
</evidence>
<dbReference type="GO" id="GO:0098796">
    <property type="term" value="C:membrane protein complex"/>
    <property type="evidence" value="ECO:0007669"/>
    <property type="project" value="UniProtKB-ARBA"/>
</dbReference>
<evidence type="ECO:0000313" key="7">
    <source>
        <dbReference type="Proteomes" id="UP000464178"/>
    </source>
</evidence>
<keyword evidence="2" id="KW-0547">Nucleotide-binding</keyword>
<gene>
    <name evidence="6" type="ORF">SOIL9_69000</name>
</gene>
<dbReference type="AlphaFoldDB" id="A0A6P2CSY0"/>
<dbReference type="FunFam" id="3.40.50.300:FF:000032">
    <property type="entry name" value="Export ABC transporter ATP-binding protein"/>
    <property type="match status" value="1"/>
</dbReference>
<dbReference type="KEGG" id="gms:SOIL9_69000"/>
<dbReference type="InterPro" id="IPR015854">
    <property type="entry name" value="ABC_transpr_LolD-like"/>
</dbReference>
<evidence type="ECO:0000256" key="1">
    <source>
        <dbReference type="ARBA" id="ARBA00022448"/>
    </source>
</evidence>
<organism evidence="6 7">
    <name type="scientific">Gemmata massiliana</name>
    <dbReference type="NCBI Taxonomy" id="1210884"/>
    <lineage>
        <taxon>Bacteria</taxon>
        <taxon>Pseudomonadati</taxon>
        <taxon>Planctomycetota</taxon>
        <taxon>Planctomycetia</taxon>
        <taxon>Gemmatales</taxon>
        <taxon>Gemmataceae</taxon>
        <taxon>Gemmata</taxon>
    </lineage>
</organism>
<evidence type="ECO:0000256" key="4">
    <source>
        <dbReference type="ARBA" id="ARBA00038388"/>
    </source>
</evidence>
<sequence length="233" mass="25723">MSRAIVQVRDLHKSFTRGTEAIHVLRDLTLDVGQAEFLALMGPSGSGKTTLLNLIAGLDQPTDGSITVGENVISEMSESELARWRTRHVGFVFQFYYLLPVLTAYENVELPLLLLNLTKEQRRKQVETALDLVGLTNRMDHRPGQLSGGQQQRVGIARAMVTDPTLIVADEPTGDLDTKSADEILNLMEILRAQLGKTIIMVTHDPKAAGRAQRVLHLEKGQLVHDTAVVMSH</sequence>
<dbReference type="GO" id="GO:0022857">
    <property type="term" value="F:transmembrane transporter activity"/>
    <property type="evidence" value="ECO:0007669"/>
    <property type="project" value="TreeGrafter"/>
</dbReference>
<protein>
    <recommendedName>
        <fullName evidence="5">ABC transporter domain-containing protein</fullName>
    </recommendedName>
</protein>
<dbReference type="Gene3D" id="3.40.50.300">
    <property type="entry name" value="P-loop containing nucleotide triphosphate hydrolases"/>
    <property type="match status" value="1"/>
</dbReference>
<evidence type="ECO:0000256" key="3">
    <source>
        <dbReference type="ARBA" id="ARBA00022840"/>
    </source>
</evidence>
<dbReference type="SUPFAM" id="SSF52540">
    <property type="entry name" value="P-loop containing nucleoside triphosphate hydrolases"/>
    <property type="match status" value="1"/>
</dbReference>
<dbReference type="InterPro" id="IPR017871">
    <property type="entry name" value="ABC_transporter-like_CS"/>
</dbReference>
<dbReference type="PANTHER" id="PTHR24220">
    <property type="entry name" value="IMPORT ATP-BINDING PROTEIN"/>
    <property type="match status" value="1"/>
</dbReference>
<evidence type="ECO:0000259" key="5">
    <source>
        <dbReference type="PROSITE" id="PS50893"/>
    </source>
</evidence>
<dbReference type="InterPro" id="IPR027417">
    <property type="entry name" value="P-loop_NTPase"/>
</dbReference>
<dbReference type="RefSeq" id="WP_162665895.1">
    <property type="nucleotide sequence ID" value="NZ_LR593886.1"/>
</dbReference>
<dbReference type="PROSITE" id="PS00211">
    <property type="entry name" value="ABC_TRANSPORTER_1"/>
    <property type="match status" value="1"/>
</dbReference>
<keyword evidence="7" id="KW-1185">Reference proteome</keyword>
<feature type="domain" description="ABC transporter" evidence="5">
    <location>
        <begin position="6"/>
        <end position="232"/>
    </location>
</feature>
<dbReference type="EMBL" id="LR593886">
    <property type="protein sequence ID" value="VTR90814.1"/>
    <property type="molecule type" value="Genomic_DNA"/>
</dbReference>
<dbReference type="Proteomes" id="UP000464178">
    <property type="component" value="Chromosome"/>
</dbReference>
<proteinExistence type="inferred from homology"/>
<accession>A0A6P2CSY0</accession>
<keyword evidence="3 6" id="KW-0067">ATP-binding</keyword>
<dbReference type="InterPro" id="IPR017911">
    <property type="entry name" value="MacB-like_ATP-bd"/>
</dbReference>
<dbReference type="SMART" id="SM00382">
    <property type="entry name" value="AAA"/>
    <property type="match status" value="1"/>
</dbReference>
<dbReference type="PROSITE" id="PS50893">
    <property type="entry name" value="ABC_TRANSPORTER_2"/>
    <property type="match status" value="1"/>
</dbReference>
<dbReference type="InterPro" id="IPR003439">
    <property type="entry name" value="ABC_transporter-like_ATP-bd"/>
</dbReference>
<dbReference type="GO" id="GO:0005886">
    <property type="term" value="C:plasma membrane"/>
    <property type="evidence" value="ECO:0007669"/>
    <property type="project" value="TreeGrafter"/>
</dbReference>
<dbReference type="Pfam" id="PF00005">
    <property type="entry name" value="ABC_tran"/>
    <property type="match status" value="1"/>
</dbReference>
<reference evidence="6 7" key="1">
    <citation type="submission" date="2019-05" db="EMBL/GenBank/DDBJ databases">
        <authorList>
            <consortium name="Science for Life Laboratories"/>
        </authorList>
    </citation>
    <scope>NUCLEOTIDE SEQUENCE [LARGE SCALE GENOMIC DNA]</scope>
    <source>
        <strain evidence="6">Soil9</strain>
    </source>
</reference>
<dbReference type="GO" id="GO:0016887">
    <property type="term" value="F:ATP hydrolysis activity"/>
    <property type="evidence" value="ECO:0007669"/>
    <property type="project" value="InterPro"/>
</dbReference>
<dbReference type="PANTHER" id="PTHR24220:SF452">
    <property type="entry name" value="ABC TRANSPORTER ATP-BINDING PROTEIN"/>
    <property type="match status" value="1"/>
</dbReference>
<keyword evidence="1" id="KW-0813">Transport</keyword>